<feature type="region of interest" description="Disordered" evidence="3">
    <location>
        <begin position="143"/>
        <end position="170"/>
    </location>
</feature>
<dbReference type="AlphaFoldDB" id="A0A0B6WUD2"/>
<dbReference type="OrthoDB" id="9800856at2"/>
<dbReference type="EMBL" id="CBXV010000001">
    <property type="protein sequence ID" value="CDM64302.1"/>
    <property type="molecule type" value="Genomic_DNA"/>
</dbReference>
<dbReference type="CDD" id="cd00586">
    <property type="entry name" value="4HBT"/>
    <property type="match status" value="1"/>
</dbReference>
<dbReference type="InterPro" id="IPR029069">
    <property type="entry name" value="HotDog_dom_sf"/>
</dbReference>
<evidence type="ECO:0000313" key="4">
    <source>
        <dbReference type="EMBL" id="CDM64302.1"/>
    </source>
</evidence>
<gene>
    <name evidence="4" type="ORF">PYK22_00295</name>
</gene>
<reference evidence="4 5" key="1">
    <citation type="submission" date="2013-12" db="EMBL/GenBank/DDBJ databases">
        <authorList>
            <person name="Stott M."/>
        </authorList>
    </citation>
    <scope>NUCLEOTIDE SEQUENCE [LARGE SCALE GENOMIC DNA]</scope>
    <source>
        <strain evidence="4 5">K22</strain>
    </source>
</reference>
<evidence type="ECO:0000256" key="2">
    <source>
        <dbReference type="ARBA" id="ARBA00022801"/>
    </source>
</evidence>
<keyword evidence="5" id="KW-1185">Reference proteome</keyword>
<accession>A0A0B6WUD2</accession>
<proteinExistence type="inferred from homology"/>
<protein>
    <submittedName>
        <fullName evidence="4">Acyl-CoA thioester hydrolase, YbgC/YbaW family</fullName>
        <ecNumber evidence="4">3.1.2.-</ecNumber>
    </submittedName>
</protein>
<comment type="similarity">
    <text evidence="1">Belongs to the 4-hydroxybenzoyl-CoA thioesterase family.</text>
</comment>
<dbReference type="SUPFAM" id="SSF54637">
    <property type="entry name" value="Thioesterase/thiol ester dehydrase-isomerase"/>
    <property type="match status" value="1"/>
</dbReference>
<dbReference type="RefSeq" id="WP_041973421.1">
    <property type="nucleotide sequence ID" value="NZ_CBXV010000001.1"/>
</dbReference>
<evidence type="ECO:0000313" key="5">
    <source>
        <dbReference type="Proteomes" id="UP000031518"/>
    </source>
</evidence>
<dbReference type="Proteomes" id="UP000031518">
    <property type="component" value="Unassembled WGS sequence"/>
</dbReference>
<dbReference type="NCBIfam" id="TIGR00051">
    <property type="entry name" value="YbgC/FadM family acyl-CoA thioesterase"/>
    <property type="match status" value="1"/>
</dbReference>
<dbReference type="InterPro" id="IPR050563">
    <property type="entry name" value="4-hydroxybenzoyl-CoA_TE"/>
</dbReference>
<dbReference type="GO" id="GO:0047617">
    <property type="term" value="F:fatty acyl-CoA hydrolase activity"/>
    <property type="evidence" value="ECO:0007669"/>
    <property type="project" value="TreeGrafter"/>
</dbReference>
<evidence type="ECO:0000256" key="3">
    <source>
        <dbReference type="SAM" id="MobiDB-lite"/>
    </source>
</evidence>
<dbReference type="PANTHER" id="PTHR31793:SF27">
    <property type="entry name" value="NOVEL THIOESTERASE SUPERFAMILY DOMAIN AND SAPOSIN A-TYPE DOMAIN CONTAINING PROTEIN (0610012H03RIK)"/>
    <property type="match status" value="1"/>
</dbReference>
<evidence type="ECO:0000256" key="1">
    <source>
        <dbReference type="ARBA" id="ARBA00005953"/>
    </source>
</evidence>
<reference evidence="4 5" key="2">
    <citation type="submission" date="2015-01" db="EMBL/GenBank/DDBJ databases">
        <title>Complete genome sequence of Pyrinomonas methylaliphatogenes type strain K22T.</title>
        <authorList>
            <person name="Lee K.C.Y."/>
            <person name="Power J.F."/>
            <person name="Dunfield P.F."/>
            <person name="Morgan X.C."/>
            <person name="Huttenhower C."/>
            <person name="Stott M.B."/>
        </authorList>
    </citation>
    <scope>NUCLEOTIDE SEQUENCE [LARGE SCALE GENOMIC DNA]</scope>
    <source>
        <strain evidence="4 5">K22</strain>
    </source>
</reference>
<organism evidence="4 5">
    <name type="scientific">Pyrinomonas methylaliphatogenes</name>
    <dbReference type="NCBI Taxonomy" id="454194"/>
    <lineage>
        <taxon>Bacteria</taxon>
        <taxon>Pseudomonadati</taxon>
        <taxon>Acidobacteriota</taxon>
        <taxon>Blastocatellia</taxon>
        <taxon>Blastocatellales</taxon>
        <taxon>Pyrinomonadaceae</taxon>
        <taxon>Pyrinomonas</taxon>
    </lineage>
</organism>
<feature type="compositionally biased region" description="Polar residues" evidence="3">
    <location>
        <begin position="143"/>
        <end position="155"/>
    </location>
</feature>
<keyword evidence="2 4" id="KW-0378">Hydrolase</keyword>
<sequence length="170" mass="19549">MTEPIDDALFNQWHETTIRVRYAETDRMGVVYYANYFVWFEIGRTEYCRARGFSYREMEENDDAFLVVAESYCRYKAPAYYDDELIVRTHITELRRRSLRFGYEIVRASDGQIIAEGETGHVVTDREGRVRTLPESYRALLSSPPQGALTATQGRSARAAGRVPEGSAPE</sequence>
<dbReference type="Pfam" id="PF13279">
    <property type="entry name" value="4HBT_2"/>
    <property type="match status" value="1"/>
</dbReference>
<dbReference type="STRING" id="454194.PYK22_00295"/>
<dbReference type="PANTHER" id="PTHR31793">
    <property type="entry name" value="4-HYDROXYBENZOYL-COA THIOESTERASE FAMILY MEMBER"/>
    <property type="match status" value="1"/>
</dbReference>
<dbReference type="InterPro" id="IPR006684">
    <property type="entry name" value="YbgC/YbaW"/>
</dbReference>
<dbReference type="EC" id="3.1.2.-" evidence="4"/>
<dbReference type="Gene3D" id="3.10.129.10">
    <property type="entry name" value="Hotdog Thioesterase"/>
    <property type="match status" value="1"/>
</dbReference>
<name>A0A0B6WUD2_9BACT</name>